<dbReference type="Proteomes" id="UP000494245">
    <property type="component" value="Unassembled WGS sequence"/>
</dbReference>
<accession>A0A6V8LX81</accession>
<keyword evidence="2" id="KW-1185">Reference proteome</keyword>
<protein>
    <submittedName>
        <fullName evidence="1">Uncharacterized protein</fullName>
    </submittedName>
</protein>
<comment type="caution">
    <text evidence="1">The sequence shown here is derived from an EMBL/GenBank/DDBJ whole genome shotgun (WGS) entry which is preliminary data.</text>
</comment>
<reference evidence="1 2" key="2">
    <citation type="submission" date="2020-05" db="EMBL/GenBank/DDBJ databases">
        <title>Draft genome sequence of Desulfovibrio sp. strainFSS-1.</title>
        <authorList>
            <person name="Shimoshige H."/>
            <person name="Kobayashi H."/>
            <person name="Maekawa T."/>
        </authorList>
    </citation>
    <scope>NUCLEOTIDE SEQUENCE [LARGE SCALE GENOMIC DNA]</scope>
    <source>
        <strain evidence="1 2">SIID29052-01</strain>
    </source>
</reference>
<reference evidence="1 2" key="1">
    <citation type="submission" date="2020-04" db="EMBL/GenBank/DDBJ databases">
        <authorList>
            <consortium name="Desulfovibrio sp. FSS-1 genome sequencing consortium"/>
            <person name="Shimoshige H."/>
            <person name="Kobayashi H."/>
            <person name="Maekawa T."/>
        </authorList>
    </citation>
    <scope>NUCLEOTIDE SEQUENCE [LARGE SCALE GENOMIC DNA]</scope>
    <source>
        <strain evidence="1 2">SIID29052-01</strain>
    </source>
</reference>
<gene>
    <name evidence="1" type="ORF">NNJEOMEG_02716</name>
</gene>
<dbReference type="AlphaFoldDB" id="A0A6V8LX81"/>
<proteinExistence type="predicted"/>
<evidence type="ECO:0000313" key="2">
    <source>
        <dbReference type="Proteomes" id="UP000494245"/>
    </source>
</evidence>
<dbReference type="EMBL" id="BLTE01000012">
    <property type="protein sequence ID" value="GFK94868.1"/>
    <property type="molecule type" value="Genomic_DNA"/>
</dbReference>
<name>A0A6V8LX81_9BACT</name>
<evidence type="ECO:0000313" key="1">
    <source>
        <dbReference type="EMBL" id="GFK94868.1"/>
    </source>
</evidence>
<organism evidence="1 2">
    <name type="scientific">Fundidesulfovibrio magnetotacticus</name>
    <dbReference type="NCBI Taxonomy" id="2730080"/>
    <lineage>
        <taxon>Bacteria</taxon>
        <taxon>Pseudomonadati</taxon>
        <taxon>Thermodesulfobacteriota</taxon>
        <taxon>Desulfovibrionia</taxon>
        <taxon>Desulfovibrionales</taxon>
        <taxon>Desulfovibrionaceae</taxon>
        <taxon>Fundidesulfovibrio</taxon>
    </lineage>
</organism>
<dbReference type="RefSeq" id="WP_173085350.1">
    <property type="nucleotide sequence ID" value="NZ_BLTE01000012.1"/>
</dbReference>
<sequence>MSSYALMALRLLALTLGRLPAGSRLLRALLMTAVRRKGRVAYVAHADFLDLRDFLPAQGAPAALVAPERRHG</sequence>